<keyword evidence="1" id="KW-0677">Repeat</keyword>
<dbReference type="SMART" id="SM00557">
    <property type="entry name" value="IG_FLMN"/>
    <property type="match status" value="5"/>
</dbReference>
<evidence type="ECO:0000259" key="4">
    <source>
        <dbReference type="PROSITE" id="PS50021"/>
    </source>
</evidence>
<dbReference type="SUPFAM" id="SSF47576">
    <property type="entry name" value="Calponin-homology domain, CH-domain"/>
    <property type="match status" value="1"/>
</dbReference>
<dbReference type="Gene3D" id="2.60.40.10">
    <property type="entry name" value="Immunoglobulins"/>
    <property type="match status" value="6"/>
</dbReference>
<evidence type="ECO:0000256" key="3">
    <source>
        <dbReference type="PROSITE-ProRule" id="PRU00087"/>
    </source>
</evidence>
<evidence type="ECO:0000313" key="5">
    <source>
        <dbReference type="EMBL" id="EFC43646.1"/>
    </source>
</evidence>
<dbReference type="OMA" id="ATLNWVC"/>
<proteinExistence type="predicted"/>
<feature type="repeat" description="Filamin" evidence="3">
    <location>
        <begin position="463"/>
        <end position="573"/>
    </location>
</feature>
<dbReference type="GO" id="GO:0030036">
    <property type="term" value="P:actin cytoskeleton organization"/>
    <property type="evidence" value="ECO:0007669"/>
    <property type="project" value="InterPro"/>
</dbReference>
<feature type="domain" description="Calponin-homology (CH)" evidence="4">
    <location>
        <begin position="55"/>
        <end position="165"/>
    </location>
</feature>
<dbReference type="GeneID" id="8847651"/>
<feature type="repeat" description="Filamin" evidence="3">
    <location>
        <begin position="959"/>
        <end position="1062"/>
    </location>
</feature>
<dbReference type="GO" id="GO:0051015">
    <property type="term" value="F:actin filament binding"/>
    <property type="evidence" value="ECO:0007669"/>
    <property type="project" value="InterPro"/>
</dbReference>
<feature type="repeat" description="Filamin" evidence="3">
    <location>
        <begin position="1187"/>
        <end position="1274"/>
    </location>
</feature>
<dbReference type="Proteomes" id="UP000006671">
    <property type="component" value="Unassembled WGS sequence"/>
</dbReference>
<dbReference type="RefSeq" id="XP_002676390.1">
    <property type="nucleotide sequence ID" value="XM_002676344.1"/>
</dbReference>
<dbReference type="STRING" id="5762.D2VHS7"/>
<dbReference type="VEuPathDB" id="AmoebaDB:NAEGRDRAFT_80016"/>
<feature type="repeat" description="Filamin" evidence="3">
    <location>
        <begin position="350"/>
        <end position="462"/>
    </location>
</feature>
<keyword evidence="2" id="KW-0009">Actin-binding</keyword>
<gene>
    <name evidence="5" type="primary">AM3</name>
    <name evidence="5" type="ORF">NAEGRDRAFT_80016</name>
</gene>
<dbReference type="InterPro" id="IPR001715">
    <property type="entry name" value="CH_dom"/>
</dbReference>
<evidence type="ECO:0000256" key="1">
    <source>
        <dbReference type="ARBA" id="ARBA00022737"/>
    </source>
</evidence>
<dbReference type="SMART" id="SM00033">
    <property type="entry name" value="CH"/>
    <property type="match status" value="2"/>
</dbReference>
<accession>D2VHS7</accession>
<keyword evidence="6" id="KW-1185">Reference proteome</keyword>
<dbReference type="InterPro" id="IPR044801">
    <property type="entry name" value="Filamin"/>
</dbReference>
<feature type="domain" description="Calponin-homology (CH)" evidence="4">
    <location>
        <begin position="218"/>
        <end position="325"/>
    </location>
</feature>
<protein>
    <submittedName>
        <fullName evidence="5">Uncharacterized protein AM3</fullName>
    </submittedName>
</protein>
<dbReference type="PROSITE" id="PS00019">
    <property type="entry name" value="ACTININ_1"/>
    <property type="match status" value="1"/>
</dbReference>
<evidence type="ECO:0000256" key="2">
    <source>
        <dbReference type="ARBA" id="ARBA00023203"/>
    </source>
</evidence>
<dbReference type="InterPro" id="IPR014756">
    <property type="entry name" value="Ig_E-set"/>
</dbReference>
<feature type="repeat" description="Filamin" evidence="3">
    <location>
        <begin position="1087"/>
        <end position="1172"/>
    </location>
</feature>
<reference evidence="5 6" key="1">
    <citation type="journal article" date="2010" name="Cell">
        <title>The genome of Naegleria gruberi illuminates early eukaryotic versatility.</title>
        <authorList>
            <person name="Fritz-Laylin L.K."/>
            <person name="Prochnik S.E."/>
            <person name="Ginger M.L."/>
            <person name="Dacks J.B."/>
            <person name="Carpenter M.L."/>
            <person name="Field M.C."/>
            <person name="Kuo A."/>
            <person name="Paredez A."/>
            <person name="Chapman J."/>
            <person name="Pham J."/>
            <person name="Shu S."/>
            <person name="Neupane R."/>
            <person name="Cipriano M."/>
            <person name="Mancuso J."/>
            <person name="Tu H."/>
            <person name="Salamov A."/>
            <person name="Lindquist E."/>
            <person name="Shapiro H."/>
            <person name="Lucas S."/>
            <person name="Grigoriev I.V."/>
            <person name="Cande W.Z."/>
            <person name="Fulton C."/>
            <person name="Rokhsar D.S."/>
            <person name="Dawson S.C."/>
        </authorList>
    </citation>
    <scope>NUCLEOTIDE SEQUENCE [LARGE SCALE GENOMIC DNA]</scope>
    <source>
        <strain evidence="5 6">NEG-M</strain>
    </source>
</reference>
<feature type="repeat" description="Filamin" evidence="3">
    <location>
        <begin position="908"/>
        <end position="958"/>
    </location>
</feature>
<feature type="repeat" description="Filamin" evidence="3">
    <location>
        <begin position="574"/>
        <end position="681"/>
    </location>
</feature>
<dbReference type="Pfam" id="PF00630">
    <property type="entry name" value="Filamin"/>
    <property type="match status" value="5"/>
</dbReference>
<sequence>MAEETTSANGFITLMTNIQDFLSEAHTLTERTTRELEMSGTKQTMRKVSDSNWEETQTRAFTKWVNSHLKKREGIALVENLINDVQTGVPIFVLYEIISGEKLGKMYNNPESKFHKIANLNIVIDRINQVVETMGIKLQFSAEQVFNGEKRQILGLIWTLILRFQITKTLEIEQPIVKVDTPPVKVESNEEHKEAVPVVEPVKQQHTTKPQKKTNAGDSAKMELLKWVQEKLVPYAGEFLVKDFTSSWQDGKALAALISTLKPRALKYKKIDFVNTTPLEINRESIRIAEEELDIPEIIDPEDITDSPEELSLMTYISYFRDYDRLHPEEQIEEEEVPEEPVVEIIEDIRPEIDPSKCIAEGPAFDESNPPIPGQPTHFTIVTYDEEGNKYIPKSTEDDENQITVNLFSPYVSEEIPEPDIKNNGDGTYDVSFVVPVGAKDLKALIVVNGESIQGTPHSVPNASIFDPAKSIVVGEGVQPYNLYVDEITDFVVECRDTNGANILQSVPDLQFDLVLKDTDTGNEYPVKAQQVDNADGTYTISYVPDCPSGSYELSVLTNKGEKVGNSPFDVTFQQKVMPAQCVAKGNGILPFGLKTGVATSFTIEINDKNGKIIPYADEEILVDILSGDELVEPSDYFLTVTNNQNGTYTVNYKPKKAGTHFISVKCNDENISQSPFKVEISTLPSAPNSKLKLVSVKSLPNLIEQEIDLKALDSFGVKTAKNCKLVALVEDDDGNLIPATIVPGEDDKLKVVFKPTKAGQKYKTKILMDGVPVGDSFTVQHKPILSCPLTRVFGPGLNGADLFSKDSVPAMFKIKSIDNNRNPYLQSNLQPVKASAKKLKRLAKSIFKEPDYFTDLLNPQYDLQLDDESVVESIDFSKSVDLDEVRPALERHIKATPFKVIVKNENTGEDIPAIVFNTAPAEYTVFYNPTTAGPISISVVDKKDQHPVADSPYQAFVTEGVNPMLCQVKGPALLKAYKGRPTYLTILPRDANNSPISVGGHEFYANLADNNGVSCIVPLTIVDNNNGTYDVKFTPQAKGKHLISIKHDGQDLKDSPFPIFVRDDEFAPYAKNCQVFDNPSKMKTTKPRHFFVQMKDKDNNPILSGGDPLKATLKTPEGKLVQHLAVIDPNTGKYKIPLNPKVPGKYIVTCSLGDEEDGGEVISGSPFHLNVTPGISPLKTEIGDWEFDIQTAQDNEPEDLFIKIKSPSGKVISPTIIKCPRPENHQPNDDDEYSKGDRFKLIIRTTEVEKGDYLIYANICGYPVKGSPFKQTLDVRC</sequence>
<dbReference type="SUPFAM" id="SSF81296">
    <property type="entry name" value="E set domains"/>
    <property type="match status" value="5"/>
</dbReference>
<dbReference type="InterPro" id="IPR013783">
    <property type="entry name" value="Ig-like_fold"/>
</dbReference>
<dbReference type="EMBL" id="GG738872">
    <property type="protein sequence ID" value="EFC43646.1"/>
    <property type="molecule type" value="Genomic_DNA"/>
</dbReference>
<dbReference type="PANTHER" id="PTHR38537:SF8">
    <property type="entry name" value="FILAMIN-A"/>
    <property type="match status" value="1"/>
</dbReference>
<dbReference type="OrthoDB" id="18740at2759"/>
<dbReference type="InterPro" id="IPR001298">
    <property type="entry name" value="Filamin/ABP280_rpt"/>
</dbReference>
<dbReference type="eggNOG" id="KOG0518">
    <property type="taxonomic scope" value="Eukaryota"/>
</dbReference>
<dbReference type="InterPro" id="IPR017868">
    <property type="entry name" value="Filamin/ABP280_repeat-like"/>
</dbReference>
<dbReference type="InterPro" id="IPR001589">
    <property type="entry name" value="Actinin_actin-bd_CS"/>
</dbReference>
<dbReference type="InParanoid" id="D2VHS7"/>
<dbReference type="PROSITE" id="PS50194">
    <property type="entry name" value="FILAMIN_REPEAT"/>
    <property type="match status" value="7"/>
</dbReference>
<dbReference type="Pfam" id="PF00307">
    <property type="entry name" value="CH"/>
    <property type="match status" value="2"/>
</dbReference>
<dbReference type="Gene3D" id="1.10.418.10">
    <property type="entry name" value="Calponin-like domain"/>
    <property type="match status" value="2"/>
</dbReference>
<dbReference type="KEGG" id="ngr:NAEGRDRAFT_80016"/>
<evidence type="ECO:0000313" key="6">
    <source>
        <dbReference type="Proteomes" id="UP000006671"/>
    </source>
</evidence>
<dbReference type="PANTHER" id="PTHR38537">
    <property type="entry name" value="JITTERBUG, ISOFORM N"/>
    <property type="match status" value="1"/>
</dbReference>
<name>D2VHS7_NAEGR</name>
<dbReference type="CDD" id="cd21184">
    <property type="entry name" value="CH_FLN-like_rpt2"/>
    <property type="match status" value="1"/>
</dbReference>
<dbReference type="PROSITE" id="PS50021">
    <property type="entry name" value="CH"/>
    <property type="match status" value="2"/>
</dbReference>
<dbReference type="AlphaFoldDB" id="D2VHS7"/>
<organism evidence="6">
    <name type="scientific">Naegleria gruberi</name>
    <name type="common">Amoeba</name>
    <dbReference type="NCBI Taxonomy" id="5762"/>
    <lineage>
        <taxon>Eukaryota</taxon>
        <taxon>Discoba</taxon>
        <taxon>Heterolobosea</taxon>
        <taxon>Tetramitia</taxon>
        <taxon>Eutetramitia</taxon>
        <taxon>Vahlkampfiidae</taxon>
        <taxon>Naegleria</taxon>
    </lineage>
</organism>
<dbReference type="InterPro" id="IPR036872">
    <property type="entry name" value="CH_dom_sf"/>
</dbReference>